<gene>
    <name evidence="1" type="ORF">A2Z00_01710</name>
</gene>
<evidence type="ECO:0000313" key="2">
    <source>
        <dbReference type="Proteomes" id="UP000177268"/>
    </source>
</evidence>
<sequence>MAYYASSPGSRSYGSDNYVFLKNSFVRPYFKPEQFDKEIEELSPDFVKICTQAKIAEEMELDLICGPGYRKALEFLIKDFLIKAKGKESKYVKDHKLGWLIANDIDSEKIKITSGLAKDLGNDETHYEKKIGVLTIEDMKKLIILTSHWITDEILTDGYKGKV</sequence>
<dbReference type="Proteomes" id="UP000177268">
    <property type="component" value="Unassembled WGS sequence"/>
</dbReference>
<accession>A0A1F5ZF02</accession>
<dbReference type="STRING" id="1798370.A2Z00_01710"/>
<proteinExistence type="predicted"/>
<evidence type="ECO:0008006" key="3">
    <source>
        <dbReference type="Google" id="ProtNLM"/>
    </source>
</evidence>
<dbReference type="AlphaFoldDB" id="A0A1F5ZF02"/>
<organism evidence="1 2">
    <name type="scientific">Candidatus Gottesmanbacteria bacterium RBG_13_45_10</name>
    <dbReference type="NCBI Taxonomy" id="1798370"/>
    <lineage>
        <taxon>Bacteria</taxon>
        <taxon>Candidatus Gottesmaniibacteriota</taxon>
    </lineage>
</organism>
<evidence type="ECO:0000313" key="1">
    <source>
        <dbReference type="EMBL" id="OGG11088.1"/>
    </source>
</evidence>
<dbReference type="EMBL" id="MFIZ01000037">
    <property type="protein sequence ID" value="OGG11088.1"/>
    <property type="molecule type" value="Genomic_DNA"/>
</dbReference>
<name>A0A1F5ZF02_9BACT</name>
<reference evidence="1 2" key="1">
    <citation type="journal article" date="2016" name="Nat. Commun.">
        <title>Thousands of microbial genomes shed light on interconnected biogeochemical processes in an aquifer system.</title>
        <authorList>
            <person name="Anantharaman K."/>
            <person name="Brown C.T."/>
            <person name="Hug L.A."/>
            <person name="Sharon I."/>
            <person name="Castelle C.J."/>
            <person name="Probst A.J."/>
            <person name="Thomas B.C."/>
            <person name="Singh A."/>
            <person name="Wilkins M.J."/>
            <person name="Karaoz U."/>
            <person name="Brodie E.L."/>
            <person name="Williams K.H."/>
            <person name="Hubbard S.S."/>
            <person name="Banfield J.F."/>
        </authorList>
    </citation>
    <scope>NUCLEOTIDE SEQUENCE [LARGE SCALE GENOMIC DNA]</scope>
</reference>
<comment type="caution">
    <text evidence="1">The sequence shown here is derived from an EMBL/GenBank/DDBJ whole genome shotgun (WGS) entry which is preliminary data.</text>
</comment>
<protein>
    <recommendedName>
        <fullName evidence="3">DUF4145 domain-containing protein</fullName>
    </recommendedName>
</protein>